<gene>
    <name evidence="1" type="ORF">GCM10008908_24500</name>
</gene>
<sequence length="93" mass="10671">MLDKEQLLKTQKCIEQKSSFGCRKCENFKNEECPAYEKDLIETTLKYRDMLEKLQFVQNSGMIGGAIYKFCPICGSANINGHKKDCELAKLLK</sequence>
<reference evidence="1 2" key="1">
    <citation type="journal article" date="2019" name="Int. J. Syst. Evol. Microbiol.">
        <title>The Global Catalogue of Microorganisms (GCM) 10K type strain sequencing project: providing services to taxonomists for standard genome sequencing and annotation.</title>
        <authorList>
            <consortium name="The Broad Institute Genomics Platform"/>
            <consortium name="The Broad Institute Genome Sequencing Center for Infectious Disease"/>
            <person name="Wu L."/>
            <person name="Ma J."/>
        </authorList>
    </citation>
    <scope>NUCLEOTIDE SEQUENCE [LARGE SCALE GENOMIC DNA]</scope>
    <source>
        <strain evidence="1 2">JCM 1417</strain>
    </source>
</reference>
<protein>
    <submittedName>
        <fullName evidence="1">Uncharacterized protein</fullName>
    </submittedName>
</protein>
<comment type="caution">
    <text evidence="1">The sequence shown here is derived from an EMBL/GenBank/DDBJ whole genome shotgun (WGS) entry which is preliminary data.</text>
</comment>
<evidence type="ECO:0000313" key="1">
    <source>
        <dbReference type="EMBL" id="GAA0774524.1"/>
    </source>
</evidence>
<keyword evidence="2" id="KW-1185">Reference proteome</keyword>
<dbReference type="RefSeq" id="WP_343826719.1">
    <property type="nucleotide sequence ID" value="NZ_BAAACI010000006.1"/>
</dbReference>
<name>A0ABN1KS10_CLOSU</name>
<proteinExistence type="predicted"/>
<accession>A0ABN1KS10</accession>
<dbReference type="EMBL" id="BAAACI010000006">
    <property type="protein sequence ID" value="GAA0774524.1"/>
    <property type="molecule type" value="Genomic_DNA"/>
</dbReference>
<evidence type="ECO:0000313" key="2">
    <source>
        <dbReference type="Proteomes" id="UP001501047"/>
    </source>
</evidence>
<dbReference type="Proteomes" id="UP001501047">
    <property type="component" value="Unassembled WGS sequence"/>
</dbReference>
<organism evidence="1 2">
    <name type="scientific">Clostridium subterminale</name>
    <dbReference type="NCBI Taxonomy" id="1550"/>
    <lineage>
        <taxon>Bacteria</taxon>
        <taxon>Bacillati</taxon>
        <taxon>Bacillota</taxon>
        <taxon>Clostridia</taxon>
        <taxon>Eubacteriales</taxon>
        <taxon>Clostridiaceae</taxon>
        <taxon>Clostridium</taxon>
    </lineage>
</organism>